<organism evidence="5 6">
    <name type="scientific">Dinothrombium tinctorium</name>
    <dbReference type="NCBI Taxonomy" id="1965070"/>
    <lineage>
        <taxon>Eukaryota</taxon>
        <taxon>Metazoa</taxon>
        <taxon>Ecdysozoa</taxon>
        <taxon>Arthropoda</taxon>
        <taxon>Chelicerata</taxon>
        <taxon>Arachnida</taxon>
        <taxon>Acari</taxon>
        <taxon>Acariformes</taxon>
        <taxon>Trombidiformes</taxon>
        <taxon>Prostigmata</taxon>
        <taxon>Anystina</taxon>
        <taxon>Parasitengona</taxon>
        <taxon>Trombidioidea</taxon>
        <taxon>Trombidiidae</taxon>
        <taxon>Dinothrombium</taxon>
    </lineage>
</organism>
<feature type="coiled-coil region" evidence="1">
    <location>
        <begin position="14"/>
        <end position="58"/>
    </location>
</feature>
<evidence type="ECO:0000256" key="2">
    <source>
        <dbReference type="SAM" id="MobiDB-lite"/>
    </source>
</evidence>
<keyword evidence="1" id="KW-0175">Coiled coil</keyword>
<dbReference type="Pfam" id="PF17780">
    <property type="entry name" value="OCRE"/>
    <property type="match status" value="1"/>
</dbReference>
<gene>
    <name evidence="5" type="ORF">B4U79_01402</name>
</gene>
<evidence type="ECO:0000259" key="4">
    <source>
        <dbReference type="PROSITE" id="PS50174"/>
    </source>
</evidence>
<dbReference type="InterPro" id="IPR041591">
    <property type="entry name" value="OCRE"/>
</dbReference>
<feature type="domain" description="G-patch" evidence="4">
    <location>
        <begin position="445"/>
        <end position="491"/>
    </location>
</feature>
<dbReference type="InterPro" id="IPR000253">
    <property type="entry name" value="FHA_dom"/>
</dbReference>
<evidence type="ECO:0000256" key="1">
    <source>
        <dbReference type="SAM" id="Coils"/>
    </source>
</evidence>
<name>A0A3S3P0W1_9ACAR</name>
<dbReference type="EMBL" id="NCKU01004642">
    <property type="protein sequence ID" value="RWS05670.1"/>
    <property type="molecule type" value="Genomic_DNA"/>
</dbReference>
<dbReference type="OrthoDB" id="2538319at2759"/>
<dbReference type="PROSITE" id="PS50174">
    <property type="entry name" value="G_PATCH"/>
    <property type="match status" value="1"/>
</dbReference>
<dbReference type="SMART" id="SM00443">
    <property type="entry name" value="G_patch"/>
    <property type="match status" value="1"/>
</dbReference>
<dbReference type="InterPro" id="IPR000467">
    <property type="entry name" value="G_patch_dom"/>
</dbReference>
<dbReference type="STRING" id="1965070.A0A3S3P0W1"/>
<dbReference type="Gene3D" id="2.60.200.20">
    <property type="match status" value="1"/>
</dbReference>
<evidence type="ECO:0000259" key="3">
    <source>
        <dbReference type="PROSITE" id="PS50006"/>
    </source>
</evidence>
<accession>A0A3S3P0W1</accession>
<proteinExistence type="predicted"/>
<reference evidence="5 6" key="1">
    <citation type="journal article" date="2018" name="Gigascience">
        <title>Genomes of trombidid mites reveal novel predicted allergens and laterally-transferred genes associated with secondary metabolism.</title>
        <authorList>
            <person name="Dong X."/>
            <person name="Chaisiri K."/>
            <person name="Xia D."/>
            <person name="Armstrong S.D."/>
            <person name="Fang Y."/>
            <person name="Donnelly M.J."/>
            <person name="Kadowaki T."/>
            <person name="McGarry J.W."/>
            <person name="Darby A.C."/>
            <person name="Makepeace B.L."/>
        </authorList>
    </citation>
    <scope>NUCLEOTIDE SEQUENCE [LARGE SCALE GENOMIC DNA]</scope>
    <source>
        <strain evidence="5">UoL-WK</strain>
    </source>
</reference>
<dbReference type="PANTHER" id="PTHR23106:SF24">
    <property type="entry name" value="ANGIOGENIC FACTOR WITH G PATCH AND FHA DOMAINS 1"/>
    <property type="match status" value="1"/>
</dbReference>
<dbReference type="Proteomes" id="UP000285301">
    <property type="component" value="Unassembled WGS sequence"/>
</dbReference>
<dbReference type="PANTHER" id="PTHR23106">
    <property type="entry name" value="ANGIOGENIC FACTOR WITH G PATCH AND FHA DOMAINS 1"/>
    <property type="match status" value="1"/>
</dbReference>
<dbReference type="PROSITE" id="PS50006">
    <property type="entry name" value="FHA_DOMAIN"/>
    <property type="match status" value="1"/>
</dbReference>
<protein>
    <submittedName>
        <fullName evidence="5">Angiogenic factor with G patch and FHA domains 1-like isoform X2</fullName>
    </submittedName>
</protein>
<evidence type="ECO:0000313" key="6">
    <source>
        <dbReference type="Proteomes" id="UP000285301"/>
    </source>
</evidence>
<dbReference type="SMART" id="SM00240">
    <property type="entry name" value="FHA"/>
    <property type="match status" value="1"/>
</dbReference>
<dbReference type="InterPro" id="IPR008984">
    <property type="entry name" value="SMAD_FHA_dom_sf"/>
</dbReference>
<dbReference type="InterPro" id="IPR053027">
    <property type="entry name" value="AGGF1"/>
</dbReference>
<feature type="region of interest" description="Disordered" evidence="2">
    <location>
        <begin position="418"/>
        <end position="445"/>
    </location>
</feature>
<dbReference type="GO" id="GO:0003676">
    <property type="term" value="F:nucleic acid binding"/>
    <property type="evidence" value="ECO:0007669"/>
    <property type="project" value="InterPro"/>
</dbReference>
<dbReference type="SUPFAM" id="SSF49879">
    <property type="entry name" value="SMAD/FHA domain"/>
    <property type="match status" value="1"/>
</dbReference>
<comment type="caution">
    <text evidence="5">The sequence shown here is derived from an EMBL/GenBank/DDBJ whole genome shotgun (WGS) entry which is preliminary data.</text>
</comment>
<feature type="compositionally biased region" description="Basic and acidic residues" evidence="2">
    <location>
        <begin position="418"/>
        <end position="435"/>
    </location>
</feature>
<sequence>MANGLQSTEESSVAKALKEKCDELERVRGALRKVEKELHNVKAYNEDLQNQVKLLNAKLCLHRTIDKCAKISVQTQTELYSNDDCGSNCSRPKNDWLSQSIDSKTRVAALVREVAELNSNLNDYVFDQNSNTYYSQSSGWYYYPVNNLFVFYLLIHEMLSCLLKDRKLFFDPHSKNYYQYDEKNKVFQFYAALKEGEQKVNTKRQKKKLCETVDDESEPIEEGELNSSFSSDDCIEEITLDDENSMDVHHSCIRMIVKNSTTLDEGSLLLINYMGAKIGNDEKCDVYITDDCISKLHAEVTFNKNEQTYYIKDANSEEGSYINGQKIKVNELYALKHGDTLKFGSCELLLHIHEGRDVTCIHCEPGCVQASLKSLKTFSLPVRSEYERRRNLNLIKKKYGITWSDGVFLPKNYTDRAEERRKNVGSDNPYEKTEEGTSQDKPLTHKNKGFKMMEKMGWVQGHGLGKSLSGRISPIQLEVRPEKVGLGFASIYAMNDTVDFDRTRPDVVPE</sequence>
<dbReference type="Pfam" id="PF01585">
    <property type="entry name" value="G-patch"/>
    <property type="match status" value="1"/>
</dbReference>
<dbReference type="AlphaFoldDB" id="A0A3S3P0W1"/>
<feature type="domain" description="FHA" evidence="3">
    <location>
        <begin position="276"/>
        <end position="327"/>
    </location>
</feature>
<dbReference type="Pfam" id="PF00498">
    <property type="entry name" value="FHA"/>
    <property type="match status" value="1"/>
</dbReference>
<keyword evidence="6" id="KW-1185">Reference proteome</keyword>
<evidence type="ECO:0000313" key="5">
    <source>
        <dbReference type="EMBL" id="RWS05670.1"/>
    </source>
</evidence>